<gene>
    <name evidence="2" type="ORF">A3B40_03465</name>
</gene>
<proteinExistence type="predicted"/>
<protein>
    <submittedName>
        <fullName evidence="2">Uncharacterized protein</fullName>
    </submittedName>
</protein>
<sequence>MNKRSQIFIVTFLFLIIFAGFFILQKQNQKEKEIHYHAGFQVYFDGKLQDFSGAKYMTVNPCGEEENGQENEQLEKAHLHDGVGDVVHVEAEGAKWKDLFVNIRFKIDPDRQTTGYVNGKKAKNIMDYPIKSYDSMVIFFGKVDEKLLKNAVTKKRIIEVENENRNC</sequence>
<evidence type="ECO:0000256" key="1">
    <source>
        <dbReference type="SAM" id="Phobius"/>
    </source>
</evidence>
<evidence type="ECO:0000313" key="3">
    <source>
        <dbReference type="Proteomes" id="UP000178040"/>
    </source>
</evidence>
<accession>A0A1F7IK62</accession>
<organism evidence="2 3">
    <name type="scientific">Candidatus Roizmanbacteria bacterium RIFCSPLOWO2_01_FULL_37_16</name>
    <dbReference type="NCBI Taxonomy" id="1802058"/>
    <lineage>
        <taxon>Bacteria</taxon>
        <taxon>Candidatus Roizmaniibacteriota</taxon>
    </lineage>
</organism>
<keyword evidence="1" id="KW-1133">Transmembrane helix</keyword>
<keyword evidence="1" id="KW-0812">Transmembrane</keyword>
<reference evidence="2 3" key="1">
    <citation type="journal article" date="2016" name="Nat. Commun.">
        <title>Thousands of microbial genomes shed light on interconnected biogeochemical processes in an aquifer system.</title>
        <authorList>
            <person name="Anantharaman K."/>
            <person name="Brown C.T."/>
            <person name="Hug L.A."/>
            <person name="Sharon I."/>
            <person name="Castelle C.J."/>
            <person name="Probst A.J."/>
            <person name="Thomas B.C."/>
            <person name="Singh A."/>
            <person name="Wilkins M.J."/>
            <person name="Karaoz U."/>
            <person name="Brodie E.L."/>
            <person name="Williams K.H."/>
            <person name="Hubbard S.S."/>
            <person name="Banfield J.F."/>
        </authorList>
    </citation>
    <scope>NUCLEOTIDE SEQUENCE [LARGE SCALE GENOMIC DNA]</scope>
</reference>
<dbReference type="AlphaFoldDB" id="A0A1F7IK62"/>
<dbReference type="Proteomes" id="UP000178040">
    <property type="component" value="Unassembled WGS sequence"/>
</dbReference>
<dbReference type="EMBL" id="MGAI01000039">
    <property type="protein sequence ID" value="OGK43740.1"/>
    <property type="molecule type" value="Genomic_DNA"/>
</dbReference>
<name>A0A1F7IK62_9BACT</name>
<keyword evidence="1" id="KW-0472">Membrane</keyword>
<feature type="transmembrane region" description="Helical" evidence="1">
    <location>
        <begin position="6"/>
        <end position="24"/>
    </location>
</feature>
<comment type="caution">
    <text evidence="2">The sequence shown here is derived from an EMBL/GenBank/DDBJ whole genome shotgun (WGS) entry which is preliminary data.</text>
</comment>
<evidence type="ECO:0000313" key="2">
    <source>
        <dbReference type="EMBL" id="OGK43740.1"/>
    </source>
</evidence>